<name>A0ABU1X237_SPHXE</name>
<feature type="compositionally biased region" description="Basic and acidic residues" evidence="1">
    <location>
        <begin position="1"/>
        <end position="21"/>
    </location>
</feature>
<evidence type="ECO:0000313" key="3">
    <source>
        <dbReference type="Proteomes" id="UP001267638"/>
    </source>
</evidence>
<feature type="compositionally biased region" description="Basic and acidic residues" evidence="1">
    <location>
        <begin position="45"/>
        <end position="58"/>
    </location>
</feature>
<keyword evidence="3" id="KW-1185">Reference proteome</keyword>
<comment type="caution">
    <text evidence="2">The sequence shown here is derived from an EMBL/GenBank/DDBJ whole genome shotgun (WGS) entry which is preliminary data.</text>
</comment>
<feature type="region of interest" description="Disordered" evidence="1">
    <location>
        <begin position="1"/>
        <end position="58"/>
    </location>
</feature>
<gene>
    <name evidence="2" type="ORF">J2W40_002467</name>
</gene>
<dbReference type="EMBL" id="JAVDWV010000010">
    <property type="protein sequence ID" value="MDR7155635.1"/>
    <property type="molecule type" value="Genomic_DNA"/>
</dbReference>
<protein>
    <submittedName>
        <fullName evidence="2">Uncharacterized protein</fullName>
    </submittedName>
</protein>
<sequence>MADEKHKPTPEDQREYLRHQTDTPNEGAIRGVNPNAPVDGAFNAEGHRPVLERSRKVR</sequence>
<reference evidence="2 3" key="1">
    <citation type="submission" date="2023-07" db="EMBL/GenBank/DDBJ databases">
        <title>Sorghum-associated microbial communities from plants grown in Nebraska, USA.</title>
        <authorList>
            <person name="Schachtman D."/>
        </authorList>
    </citation>
    <scope>NUCLEOTIDE SEQUENCE [LARGE SCALE GENOMIC DNA]</scope>
    <source>
        <strain evidence="2 3">4256</strain>
    </source>
</reference>
<accession>A0ABU1X237</accession>
<dbReference type="RefSeq" id="WP_310225095.1">
    <property type="nucleotide sequence ID" value="NZ_JAVDWV010000010.1"/>
</dbReference>
<evidence type="ECO:0000313" key="2">
    <source>
        <dbReference type="EMBL" id="MDR7155635.1"/>
    </source>
</evidence>
<evidence type="ECO:0000256" key="1">
    <source>
        <dbReference type="SAM" id="MobiDB-lite"/>
    </source>
</evidence>
<dbReference type="Proteomes" id="UP001267638">
    <property type="component" value="Unassembled WGS sequence"/>
</dbReference>
<organism evidence="2 3">
    <name type="scientific">Sphingobium xenophagum</name>
    <dbReference type="NCBI Taxonomy" id="121428"/>
    <lineage>
        <taxon>Bacteria</taxon>
        <taxon>Pseudomonadati</taxon>
        <taxon>Pseudomonadota</taxon>
        <taxon>Alphaproteobacteria</taxon>
        <taxon>Sphingomonadales</taxon>
        <taxon>Sphingomonadaceae</taxon>
        <taxon>Sphingobium</taxon>
    </lineage>
</organism>
<proteinExistence type="predicted"/>